<sequence length="425" mass="44736">GGAEIASVAASKQSSFREFPVDGEPRRLVLDRDTGLLLVASAMHPATSCLCALDPVSGQVQTRVQFLPSERVCSLATWYVQGPKMYRYVCVGTAQHSAQRSASGRLLIYSLKQAKRRVRAKAAAPGAPDATGAFELKYVWESERGGPVSALASMGDVFLVVAVGASCVVLRLDVEHRQVVECCSCALRFPVTSLDVDGHDIVAGSEREAVNVLRFSPGDGHDRLEVLHSARFGVSAADARFLAPGLVAGVDRSGYVFVVGIPEGPSEFALDFVLGFHLGTECTRLRPESLVVTTIDGAVWTVMRITDDALVLLRLLEQAMLHMPLLHPARPLFAPGGATTRARGAGRIPPANVVDGALAAVFADALTEAEQVQVVDSSPDLGRMAREMAARDGGLGTGGAAPEASASAARFISGLVHALARTGAC</sequence>
<dbReference type="AlphaFoldDB" id="A0A9W7YC50"/>
<reference evidence="4" key="1">
    <citation type="submission" date="2022-07" db="EMBL/GenBank/DDBJ databases">
        <title>Phylogenomic reconstructions and comparative analyses of Kickxellomycotina fungi.</title>
        <authorList>
            <person name="Reynolds N.K."/>
            <person name="Stajich J.E."/>
            <person name="Barry K."/>
            <person name="Grigoriev I.V."/>
            <person name="Crous P."/>
            <person name="Smith M.E."/>
        </authorList>
    </citation>
    <scope>NUCLEOTIDE SEQUENCE</scope>
    <source>
        <strain evidence="4">BCRC 34381</strain>
    </source>
</reference>
<protein>
    <recommendedName>
        <fullName evidence="2">DNA damage-binding protein 1</fullName>
    </recommendedName>
</protein>
<feature type="domain" description="RSE1/DDB1/CPSF1 C-terminal" evidence="3">
    <location>
        <begin position="48"/>
        <end position="358"/>
    </location>
</feature>
<proteinExistence type="inferred from homology"/>
<dbReference type="GO" id="GO:0005634">
    <property type="term" value="C:nucleus"/>
    <property type="evidence" value="ECO:0007669"/>
    <property type="project" value="InterPro"/>
</dbReference>
<dbReference type="OrthoDB" id="20774at2759"/>
<dbReference type="GO" id="GO:0003676">
    <property type="term" value="F:nucleic acid binding"/>
    <property type="evidence" value="ECO:0007669"/>
    <property type="project" value="InterPro"/>
</dbReference>
<evidence type="ECO:0000259" key="3">
    <source>
        <dbReference type="Pfam" id="PF03178"/>
    </source>
</evidence>
<dbReference type="EMBL" id="JANBOI010000437">
    <property type="protein sequence ID" value="KAJ1730563.1"/>
    <property type="molecule type" value="Genomic_DNA"/>
</dbReference>
<gene>
    <name evidence="4" type="ORF">LPJ61_002948</name>
</gene>
<dbReference type="Gene3D" id="2.130.10.10">
    <property type="entry name" value="YVTN repeat-like/Quinoprotein amine dehydrogenase"/>
    <property type="match status" value="1"/>
</dbReference>
<comment type="caution">
    <text evidence="4">The sequence shown here is derived from an EMBL/GenBank/DDBJ whole genome shotgun (WGS) entry which is preliminary data.</text>
</comment>
<feature type="non-terminal residue" evidence="4">
    <location>
        <position position="425"/>
    </location>
</feature>
<dbReference type="SUPFAM" id="SSF50998">
    <property type="entry name" value="Quinoprotein alcohol dehydrogenase-like"/>
    <property type="match status" value="1"/>
</dbReference>
<dbReference type="Pfam" id="PF03178">
    <property type="entry name" value="CPSF_A"/>
    <property type="match status" value="1"/>
</dbReference>
<dbReference type="InterPro" id="IPR050358">
    <property type="entry name" value="RSE1/DDB1/CFT1"/>
</dbReference>
<accession>A0A9W7YC50</accession>
<dbReference type="InterPro" id="IPR004871">
    <property type="entry name" value="RSE1/DDB1/CPSF1_C"/>
</dbReference>
<comment type="similarity">
    <text evidence="1">Belongs to the DDB1 family.</text>
</comment>
<evidence type="ECO:0000313" key="5">
    <source>
        <dbReference type="Proteomes" id="UP001143981"/>
    </source>
</evidence>
<dbReference type="Proteomes" id="UP001143981">
    <property type="component" value="Unassembled WGS sequence"/>
</dbReference>
<evidence type="ECO:0000256" key="2">
    <source>
        <dbReference type="ARBA" id="ARBA00014577"/>
    </source>
</evidence>
<dbReference type="PANTHER" id="PTHR10644">
    <property type="entry name" value="DNA REPAIR/RNA PROCESSING CPSF FAMILY"/>
    <property type="match status" value="1"/>
</dbReference>
<keyword evidence="5" id="KW-1185">Reference proteome</keyword>
<evidence type="ECO:0000313" key="4">
    <source>
        <dbReference type="EMBL" id="KAJ1730563.1"/>
    </source>
</evidence>
<name>A0A9W7YC50_9FUNG</name>
<dbReference type="InterPro" id="IPR011047">
    <property type="entry name" value="Quinoprotein_ADH-like_sf"/>
</dbReference>
<organism evidence="4 5">
    <name type="scientific">Coemansia biformis</name>
    <dbReference type="NCBI Taxonomy" id="1286918"/>
    <lineage>
        <taxon>Eukaryota</taxon>
        <taxon>Fungi</taxon>
        <taxon>Fungi incertae sedis</taxon>
        <taxon>Zoopagomycota</taxon>
        <taxon>Kickxellomycotina</taxon>
        <taxon>Kickxellomycetes</taxon>
        <taxon>Kickxellales</taxon>
        <taxon>Kickxellaceae</taxon>
        <taxon>Coemansia</taxon>
    </lineage>
</organism>
<dbReference type="InterPro" id="IPR015943">
    <property type="entry name" value="WD40/YVTN_repeat-like_dom_sf"/>
</dbReference>
<evidence type="ECO:0000256" key="1">
    <source>
        <dbReference type="ARBA" id="ARBA00007453"/>
    </source>
</evidence>